<comment type="caution">
    <text evidence="2">The sequence shown here is derived from an EMBL/GenBank/DDBJ whole genome shotgun (WGS) entry which is preliminary data.</text>
</comment>
<gene>
    <name evidence="2" type="ORF">B0J11DRAFT_517706</name>
</gene>
<reference evidence="2" key="1">
    <citation type="journal article" date="2021" name="Nat. Commun.">
        <title>Genetic determinants of endophytism in the Arabidopsis root mycobiome.</title>
        <authorList>
            <person name="Mesny F."/>
            <person name="Miyauchi S."/>
            <person name="Thiergart T."/>
            <person name="Pickel B."/>
            <person name="Atanasova L."/>
            <person name="Karlsson M."/>
            <person name="Huettel B."/>
            <person name="Barry K.W."/>
            <person name="Haridas S."/>
            <person name="Chen C."/>
            <person name="Bauer D."/>
            <person name="Andreopoulos W."/>
            <person name="Pangilinan J."/>
            <person name="LaButti K."/>
            <person name="Riley R."/>
            <person name="Lipzen A."/>
            <person name="Clum A."/>
            <person name="Drula E."/>
            <person name="Henrissat B."/>
            <person name="Kohler A."/>
            <person name="Grigoriev I.V."/>
            <person name="Martin F.M."/>
            <person name="Hacquard S."/>
        </authorList>
    </citation>
    <scope>NUCLEOTIDE SEQUENCE</scope>
    <source>
        <strain evidence="2">MPI-CAGE-CH-0243</strain>
    </source>
</reference>
<accession>A0A9P9IWS7</accession>
<name>A0A9P9IWS7_9PLEO</name>
<feature type="transmembrane region" description="Helical" evidence="1">
    <location>
        <begin position="134"/>
        <end position="153"/>
    </location>
</feature>
<dbReference type="AlphaFoldDB" id="A0A9P9IWS7"/>
<keyword evidence="1" id="KW-0472">Membrane</keyword>
<organism evidence="2 3">
    <name type="scientific">Dendryphion nanum</name>
    <dbReference type="NCBI Taxonomy" id="256645"/>
    <lineage>
        <taxon>Eukaryota</taxon>
        <taxon>Fungi</taxon>
        <taxon>Dikarya</taxon>
        <taxon>Ascomycota</taxon>
        <taxon>Pezizomycotina</taxon>
        <taxon>Dothideomycetes</taxon>
        <taxon>Pleosporomycetidae</taxon>
        <taxon>Pleosporales</taxon>
        <taxon>Torulaceae</taxon>
        <taxon>Dendryphion</taxon>
    </lineage>
</organism>
<evidence type="ECO:0000313" key="3">
    <source>
        <dbReference type="Proteomes" id="UP000700596"/>
    </source>
</evidence>
<protein>
    <submittedName>
        <fullName evidence="2">Uncharacterized protein</fullName>
    </submittedName>
</protein>
<sequence>MAPPNLAPSDQTEPLLPPKLVNNYKEEPLSPLTSGLIKSLSLLRAVLGAATVIAPQWICKLFLIPVPATLTILPRLFGIREVIIAELLISAEDKENPNRGRREIKRALWANIAADSLDICSVLFGLATGTFGPAPAAMLGCGAATAVALGIAAQKTL</sequence>
<keyword evidence="1" id="KW-1133">Transmembrane helix</keyword>
<keyword evidence="3" id="KW-1185">Reference proteome</keyword>
<dbReference type="Proteomes" id="UP000700596">
    <property type="component" value="Unassembled WGS sequence"/>
</dbReference>
<keyword evidence="1" id="KW-0812">Transmembrane</keyword>
<dbReference type="EMBL" id="JAGMWT010000002">
    <property type="protein sequence ID" value="KAH7135136.1"/>
    <property type="molecule type" value="Genomic_DNA"/>
</dbReference>
<evidence type="ECO:0000313" key="2">
    <source>
        <dbReference type="EMBL" id="KAH7135136.1"/>
    </source>
</evidence>
<dbReference type="OrthoDB" id="4160064at2759"/>
<evidence type="ECO:0000256" key="1">
    <source>
        <dbReference type="SAM" id="Phobius"/>
    </source>
</evidence>
<proteinExistence type="predicted"/>